<reference evidence="1" key="1">
    <citation type="submission" date="2023-03" db="EMBL/GenBank/DDBJ databases">
        <title>Massive genome expansion in bonnet fungi (Mycena s.s.) driven by repeated elements and novel gene families across ecological guilds.</title>
        <authorList>
            <consortium name="Lawrence Berkeley National Laboratory"/>
            <person name="Harder C.B."/>
            <person name="Miyauchi S."/>
            <person name="Viragh M."/>
            <person name="Kuo A."/>
            <person name="Thoen E."/>
            <person name="Andreopoulos B."/>
            <person name="Lu D."/>
            <person name="Skrede I."/>
            <person name="Drula E."/>
            <person name="Henrissat B."/>
            <person name="Morin E."/>
            <person name="Kohler A."/>
            <person name="Barry K."/>
            <person name="LaButti K."/>
            <person name="Morin E."/>
            <person name="Salamov A."/>
            <person name="Lipzen A."/>
            <person name="Mereny Z."/>
            <person name="Hegedus B."/>
            <person name="Baldrian P."/>
            <person name="Stursova M."/>
            <person name="Weitz H."/>
            <person name="Taylor A."/>
            <person name="Grigoriev I.V."/>
            <person name="Nagy L.G."/>
            <person name="Martin F."/>
            <person name="Kauserud H."/>
        </authorList>
    </citation>
    <scope>NUCLEOTIDE SEQUENCE</scope>
    <source>
        <strain evidence="1">CBHHK188m</strain>
    </source>
</reference>
<dbReference type="EMBL" id="JARJLG010000143">
    <property type="protein sequence ID" value="KAJ7737426.1"/>
    <property type="molecule type" value="Genomic_DNA"/>
</dbReference>
<dbReference type="AlphaFoldDB" id="A0AAD7I9Z8"/>
<comment type="caution">
    <text evidence="1">The sequence shown here is derived from an EMBL/GenBank/DDBJ whole genome shotgun (WGS) entry which is preliminary data.</text>
</comment>
<name>A0AAD7I9Z8_9AGAR</name>
<organism evidence="1 2">
    <name type="scientific">Mycena maculata</name>
    <dbReference type="NCBI Taxonomy" id="230809"/>
    <lineage>
        <taxon>Eukaryota</taxon>
        <taxon>Fungi</taxon>
        <taxon>Dikarya</taxon>
        <taxon>Basidiomycota</taxon>
        <taxon>Agaricomycotina</taxon>
        <taxon>Agaricomycetes</taxon>
        <taxon>Agaricomycetidae</taxon>
        <taxon>Agaricales</taxon>
        <taxon>Marasmiineae</taxon>
        <taxon>Mycenaceae</taxon>
        <taxon>Mycena</taxon>
    </lineage>
</organism>
<evidence type="ECO:0000313" key="1">
    <source>
        <dbReference type="EMBL" id="KAJ7737426.1"/>
    </source>
</evidence>
<protein>
    <submittedName>
        <fullName evidence="1">Uncharacterized protein</fullName>
    </submittedName>
</protein>
<dbReference type="Proteomes" id="UP001215280">
    <property type="component" value="Unassembled WGS sequence"/>
</dbReference>
<evidence type="ECO:0000313" key="2">
    <source>
        <dbReference type="Proteomes" id="UP001215280"/>
    </source>
</evidence>
<sequence>MSKNAGQPLLVSAPAGVGPPQYSPHPVSYQAIYVPVRIDTQPVVCRRSPLSRFIVALLLAVGIYTILNAPRHWVHWDDRWDIPPASDMVLDQCVGVDSWAGSDAALSALDPAIPHSAGASFEIPLDSGSVLLLTRYRRTHNFGQSPLFTGTLDVTTSARLNNTAIVTVESVRSTHNGNIKACLVARNNGERGVGIFTKGVWWAGHGDATSMQIRLVLPAATTPLQLKGLIAYLPNFSLNIGKLKGAVDFKSVSLQTSNSAVHVKSLSAGEVTLHTSNGAISVDTLLAPKLSLRTSNAGISGTFNTSSSLIMTTSNAPINVRVGLESLDDATHPTTLAMRTSNHILTAKISLAAPEGAPGAFRATAKTSNGPLTLAFPTFAAGGALDLSARTSNAAAEVRLHPAYEGAFGVTTSRRYPAEVKRLHPSGDERQIEYQSGTALRGYIFSDAENKERGRVGVTTSNAPVRLFV</sequence>
<keyword evidence="2" id="KW-1185">Reference proteome</keyword>
<gene>
    <name evidence="1" type="ORF">DFH07DRAFT_892984</name>
</gene>
<accession>A0AAD7I9Z8</accession>
<proteinExistence type="predicted"/>